<dbReference type="Proteomes" id="UP000028924">
    <property type="component" value="Unassembled WGS sequence"/>
</dbReference>
<keyword evidence="2 5" id="KW-0863">Zinc-finger</keyword>
<evidence type="ECO:0000256" key="3">
    <source>
        <dbReference type="ARBA" id="ARBA00022833"/>
    </source>
</evidence>
<dbReference type="EMBL" id="KL662162">
    <property type="protein sequence ID" value="KFM28103.1"/>
    <property type="molecule type" value="Genomic_DNA"/>
</dbReference>
<dbReference type="GO" id="GO:0003677">
    <property type="term" value="F:DNA binding"/>
    <property type="evidence" value="ECO:0007669"/>
    <property type="project" value="UniProtKB-KW"/>
</dbReference>
<evidence type="ECO:0000259" key="6">
    <source>
        <dbReference type="PROSITE" id="PS50103"/>
    </source>
</evidence>
<dbReference type="Gene3D" id="3.30.1370.210">
    <property type="match status" value="1"/>
</dbReference>
<protein>
    <submittedName>
        <fullName evidence="7">Zinc finger CCCH domain-containing protein 56</fullName>
    </submittedName>
</protein>
<accession>A0A087SQU9</accession>
<dbReference type="Pfam" id="PF00642">
    <property type="entry name" value="zf-CCCH"/>
    <property type="match status" value="1"/>
</dbReference>
<organism evidence="7 8">
    <name type="scientific">Auxenochlorella protothecoides</name>
    <name type="common">Green microalga</name>
    <name type="synonym">Chlorella protothecoides</name>
    <dbReference type="NCBI Taxonomy" id="3075"/>
    <lineage>
        <taxon>Eukaryota</taxon>
        <taxon>Viridiplantae</taxon>
        <taxon>Chlorophyta</taxon>
        <taxon>core chlorophytes</taxon>
        <taxon>Trebouxiophyceae</taxon>
        <taxon>Chlorellales</taxon>
        <taxon>Chlorellaceae</taxon>
        <taxon>Auxenochlorella</taxon>
    </lineage>
</organism>
<sequence>MTSLMYHNLTSCFDQVGILDVCCGDPFGQQILAAALPTEGEESVSDELNAPEYSTDEFRMFQFKVERCGKRCVHDWRCCPFAHPTENARRRDPRLVEYLPVPCPDYKRGICLRGDACPYSHGVYECWLHPAKYRTQLCKEGPACRRPVCFFAHAVRDLRQPTHTPGEGSGPRAMLHGAGPAHATIRAAYNPRAASLDSPFGAPAPAEGALGIHPALLSLIDSGLGGSAFAPAAVASAGASADSASLSALLAGLGSCSLDGSGGAPGPRHGHDQPPLESFALFSSAPSGGFLGPAGGAAWGPPAQTQAAGAASRAASFDTAFLAKQQATAQQDRVFFDARNGVPRHSAEFGRTACLF</sequence>
<feature type="zinc finger region" description="C3H1-type" evidence="5">
    <location>
        <begin position="97"/>
        <end position="124"/>
    </location>
</feature>
<dbReference type="PANTHER" id="PTHR14493:SF50">
    <property type="entry name" value="RING FINGER PROTEIN UNKEMPT"/>
    <property type="match status" value="1"/>
</dbReference>
<keyword evidence="1 5" id="KW-0479">Metal-binding</keyword>
<dbReference type="RefSeq" id="XP_011401115.1">
    <property type="nucleotide sequence ID" value="XM_011402813.1"/>
</dbReference>
<dbReference type="InterPro" id="IPR057444">
    <property type="entry name" value="Znf-CCCH_AtC3H23-like"/>
</dbReference>
<keyword evidence="3 5" id="KW-0862">Zinc</keyword>
<evidence type="ECO:0000256" key="1">
    <source>
        <dbReference type="ARBA" id="ARBA00022723"/>
    </source>
</evidence>
<evidence type="ECO:0000256" key="2">
    <source>
        <dbReference type="ARBA" id="ARBA00022771"/>
    </source>
</evidence>
<keyword evidence="8" id="KW-1185">Reference proteome</keyword>
<keyword evidence="4" id="KW-0238">DNA-binding</keyword>
<dbReference type="AlphaFoldDB" id="A0A087SQU9"/>
<dbReference type="SMART" id="SM00356">
    <property type="entry name" value="ZnF_C3H1"/>
    <property type="match status" value="2"/>
</dbReference>
<dbReference type="KEGG" id="apro:F751_5214"/>
<dbReference type="eggNOG" id="KOG1595">
    <property type="taxonomic scope" value="Eukaryota"/>
</dbReference>
<evidence type="ECO:0000256" key="4">
    <source>
        <dbReference type="ARBA" id="ARBA00023125"/>
    </source>
</evidence>
<evidence type="ECO:0000313" key="7">
    <source>
        <dbReference type="EMBL" id="KFM28103.1"/>
    </source>
</evidence>
<name>A0A087SQU9_AUXPR</name>
<dbReference type="InterPro" id="IPR045234">
    <property type="entry name" value="Unkempt-like"/>
</dbReference>
<dbReference type="PROSITE" id="PS50103">
    <property type="entry name" value="ZF_C3H1"/>
    <property type="match status" value="1"/>
</dbReference>
<reference evidence="7 8" key="1">
    <citation type="journal article" date="2014" name="BMC Genomics">
        <title>Oil accumulation mechanisms of the oleaginous microalga Chlorella protothecoides revealed through its genome, transcriptomes, and proteomes.</title>
        <authorList>
            <person name="Gao C."/>
            <person name="Wang Y."/>
            <person name="Shen Y."/>
            <person name="Yan D."/>
            <person name="He X."/>
            <person name="Dai J."/>
            <person name="Wu Q."/>
        </authorList>
    </citation>
    <scope>NUCLEOTIDE SEQUENCE [LARGE SCALE GENOMIC DNA]</scope>
    <source>
        <strain evidence="7 8">0710</strain>
    </source>
</reference>
<feature type="domain" description="C3H1-type" evidence="6">
    <location>
        <begin position="97"/>
        <end position="124"/>
    </location>
</feature>
<gene>
    <name evidence="7" type="ORF">F751_5214</name>
</gene>
<proteinExistence type="predicted"/>
<dbReference type="InterPro" id="IPR000571">
    <property type="entry name" value="Znf_CCCH"/>
</dbReference>
<evidence type="ECO:0000313" key="8">
    <source>
        <dbReference type="Proteomes" id="UP000028924"/>
    </source>
</evidence>
<dbReference type="Pfam" id="PF25512">
    <property type="entry name" value="zf-CCCH_AtC3H23"/>
    <property type="match status" value="1"/>
</dbReference>
<dbReference type="GO" id="GO:0008270">
    <property type="term" value="F:zinc ion binding"/>
    <property type="evidence" value="ECO:0007669"/>
    <property type="project" value="UniProtKB-KW"/>
</dbReference>
<dbReference type="PANTHER" id="PTHR14493">
    <property type="entry name" value="UNKEMPT FAMILY MEMBER"/>
    <property type="match status" value="1"/>
</dbReference>
<evidence type="ECO:0000256" key="5">
    <source>
        <dbReference type="PROSITE-ProRule" id="PRU00723"/>
    </source>
</evidence>
<dbReference type="OrthoDB" id="410307at2759"/>
<dbReference type="GeneID" id="23616605"/>